<keyword evidence="3" id="KW-1185">Reference proteome</keyword>
<feature type="domain" description="VTC" evidence="1">
    <location>
        <begin position="22"/>
        <end position="227"/>
    </location>
</feature>
<sequence length="248" mass="28502">MFSRFDSITLDEMNAEARMMTRVDRKYLIHTDELRAFLDEVPADTRVLEINGKRQQRYATTYFDTPDLLSYRMTAQKRRRRFKVRQRTYVDSNLGFCEVKTRGPRGVTVKHRVPIAPAYAHSGRLAPEALDFLDAELNPQLVGQLSPSVHNTYLRATLRPSGVGRATIDTALTWRSERSNQRLENCDVVFIETKSGARPSPLDKILWGLGHRPTRVSKFGTGMATMHPELPSNKWNRVINNYFKDTLS</sequence>
<dbReference type="Proteomes" id="UP000318080">
    <property type="component" value="Unassembled WGS sequence"/>
</dbReference>
<organism evidence="2 3">
    <name type="scientific">Corynebacterium phoceense</name>
    <dbReference type="NCBI Taxonomy" id="1686286"/>
    <lineage>
        <taxon>Bacteria</taxon>
        <taxon>Bacillati</taxon>
        <taxon>Actinomycetota</taxon>
        <taxon>Actinomycetes</taxon>
        <taxon>Mycobacteriales</taxon>
        <taxon>Corynebacteriaceae</taxon>
        <taxon>Corynebacterium</taxon>
    </lineage>
</organism>
<evidence type="ECO:0000259" key="1">
    <source>
        <dbReference type="Pfam" id="PF09359"/>
    </source>
</evidence>
<evidence type="ECO:0000313" key="2">
    <source>
        <dbReference type="EMBL" id="TQE44167.1"/>
    </source>
</evidence>
<dbReference type="InterPro" id="IPR042267">
    <property type="entry name" value="VTC_sf"/>
</dbReference>
<dbReference type="CDD" id="cd07750">
    <property type="entry name" value="PolyPPase_VTC_like"/>
    <property type="match status" value="1"/>
</dbReference>
<dbReference type="Pfam" id="PF09359">
    <property type="entry name" value="VTC"/>
    <property type="match status" value="1"/>
</dbReference>
<dbReference type="InterPro" id="IPR018966">
    <property type="entry name" value="VTC_domain"/>
</dbReference>
<protein>
    <submittedName>
        <fullName evidence="2">Polyphosphate polymerase domain-containing protein</fullName>
    </submittedName>
</protein>
<comment type="caution">
    <text evidence="2">The sequence shown here is derived from an EMBL/GenBank/DDBJ whole genome shotgun (WGS) entry which is preliminary data.</text>
</comment>
<accession>A0A540R9A2</accession>
<proteinExistence type="predicted"/>
<dbReference type="AlphaFoldDB" id="A0A540R9A2"/>
<dbReference type="Gene3D" id="3.20.100.30">
    <property type="entry name" value="VTC, catalytic tunnel domain"/>
    <property type="match status" value="1"/>
</dbReference>
<name>A0A540R9A2_9CORY</name>
<dbReference type="EMBL" id="VHIR01000003">
    <property type="protein sequence ID" value="TQE44167.1"/>
    <property type="molecule type" value="Genomic_DNA"/>
</dbReference>
<dbReference type="STRING" id="1686286.GCA_900092335_01223"/>
<gene>
    <name evidence="2" type="ORF">EJK80_03280</name>
</gene>
<reference evidence="2 3" key="1">
    <citation type="submission" date="2019-06" db="EMBL/GenBank/DDBJ databases">
        <title>Draft genome of C. phoceense Strain 272.</title>
        <authorList>
            <person name="Pacheco L.G.C."/>
            <person name="Barberis C.M."/>
            <person name="Almuzara M.N."/>
            <person name="Traglia G.M."/>
            <person name="Santos C.S."/>
            <person name="Rocha D.J.P.G."/>
            <person name="Aguiar E.R.G.R."/>
            <person name="Vay C.A."/>
        </authorList>
    </citation>
    <scope>NUCLEOTIDE SEQUENCE [LARGE SCALE GENOMIC DNA]</scope>
    <source>
        <strain evidence="2 3">272</strain>
    </source>
</reference>
<dbReference type="GO" id="GO:0006799">
    <property type="term" value="P:polyphosphate biosynthetic process"/>
    <property type="evidence" value="ECO:0007669"/>
    <property type="project" value="UniProtKB-ARBA"/>
</dbReference>
<dbReference type="RefSeq" id="WP_141628612.1">
    <property type="nucleotide sequence ID" value="NZ_VHIR01000003.1"/>
</dbReference>
<evidence type="ECO:0000313" key="3">
    <source>
        <dbReference type="Proteomes" id="UP000318080"/>
    </source>
</evidence>